<evidence type="ECO:0000259" key="9">
    <source>
        <dbReference type="PROSITE" id="PS50934"/>
    </source>
</evidence>
<dbReference type="GO" id="GO:0007129">
    <property type="term" value="P:homologous chromosome pairing at meiosis"/>
    <property type="evidence" value="ECO:0007669"/>
    <property type="project" value="UniProtKB-ARBA"/>
</dbReference>
<protein>
    <submittedName>
        <fullName evidence="10">Meiosis-specific protein ASY1</fullName>
    </submittedName>
</protein>
<feature type="domain" description="SWIRM" evidence="9">
    <location>
        <begin position="339"/>
        <end position="439"/>
    </location>
</feature>
<sequence length="828" mass="92332">MVVAQKVKESEITEQDSLLLTRNLLRIAIFNISYIRGLFPEKYFNDKSVPALDMKIKKLMPMDAESRRLIDWMEKGVYDALQKKYLKTLLFCVCEAVDGPMIEEYAFSFSYSSSDSQEVSMNINRSGKKKGGTFKYNSKTEITPSQMRSSACKMVRTLIQLMRTLDKMPEERTVLMKLLYYDDVTPTDYEPPFFRGCTEEEAHNPWNKNPLKMEVGKVNSKHLVLALKVKSVLDPCEDENNDNEDDEESLGADSLQKDEYSESDSEISNSDDDQYIVAPAHDTQDPAEDELQLERVKDWISSYHLDTVELTDVLSIFPDISVVLIEEIMDKLVKEGLISKAEEESFVINKKKKFDYEFDAVKEEADGQVLGNGKAGTMSVDHMYMKALYHTLPMNYITVTKLHNKLEGEATQTMVRKLIDKMTQDGFVEAGSNRRLGKRVIHSDITKKKLVEIKKLLNIDTMDLDVKESLNKSNHPESEIIAGNKNKDLSTCGGLHSIGSDITRTRGRSDAYVNDSTRTEQAIAKKREHGGNTPTSRAEPAASRESFVPGVDDGRANGNTNNGDAMDIVMESRSTQDILRKTSTRKSEESNCGTKEMASSEVEVERNDVQLKHLGFVRILTINALVLVSNLYNNAKQNSGSLKSAVDTVENAVTTVVGPVYERLKGVPADLLVFLDKKVDDATHKFDECAPPTAKKVVFKAHLLAKKAAEAVEDLVEEAKVAGPLAALTRAGTISKHFAVTQLALVWYKVNEYPALHGVSEMAIPTAAHWSEKYNNLVNSMAAKGYSLFSYVPLVPIEELAKSYKQVEAAAGKKTDGASSSASDSDKE</sequence>
<reference evidence="10" key="1">
    <citation type="submission" date="2020-06" db="EMBL/GenBank/DDBJ databases">
        <authorList>
            <person name="Li T."/>
            <person name="Hu X."/>
            <person name="Zhang T."/>
            <person name="Song X."/>
            <person name="Zhang H."/>
            <person name="Dai N."/>
            <person name="Sheng W."/>
            <person name="Hou X."/>
            <person name="Wei L."/>
        </authorList>
    </citation>
    <scope>NUCLEOTIDE SEQUENCE</scope>
    <source>
        <strain evidence="10">KEN8</strain>
        <tissue evidence="10">Leaf</tissue>
    </source>
</reference>
<feature type="compositionally biased region" description="Acidic residues" evidence="7">
    <location>
        <begin position="261"/>
        <end position="274"/>
    </location>
</feature>
<dbReference type="SUPFAM" id="SSF56019">
    <property type="entry name" value="The spindle assembly checkpoint protein mad2"/>
    <property type="match status" value="1"/>
</dbReference>
<evidence type="ECO:0000256" key="1">
    <source>
        <dbReference type="ARBA" id="ARBA00004123"/>
    </source>
</evidence>
<evidence type="ECO:0000259" key="8">
    <source>
        <dbReference type="PROSITE" id="PS50815"/>
    </source>
</evidence>
<dbReference type="InterPro" id="IPR051294">
    <property type="entry name" value="HORMA_MeioticProgression"/>
</dbReference>
<dbReference type="Pfam" id="PF05755">
    <property type="entry name" value="REF"/>
    <property type="match status" value="1"/>
</dbReference>
<comment type="caution">
    <text evidence="10">The sequence shown here is derived from an EMBL/GenBank/DDBJ whole genome shotgun (WGS) entry which is preliminary data.</text>
</comment>
<dbReference type="FunFam" id="3.30.900.10:FF:000009">
    <property type="entry name" value="Meiosis-specific protein ASY2"/>
    <property type="match status" value="1"/>
</dbReference>
<dbReference type="InterPro" id="IPR003511">
    <property type="entry name" value="HORMA_dom"/>
</dbReference>
<feature type="region of interest" description="Disordered" evidence="7">
    <location>
        <begin position="523"/>
        <end position="565"/>
    </location>
</feature>
<keyword evidence="6" id="KW-0469">Meiosis</keyword>
<dbReference type="GO" id="GO:0000228">
    <property type="term" value="C:nuclear chromosome"/>
    <property type="evidence" value="ECO:0007669"/>
    <property type="project" value="UniProtKB-ARBA"/>
</dbReference>
<feature type="domain" description="HORMA" evidence="8">
    <location>
        <begin position="15"/>
        <end position="229"/>
    </location>
</feature>
<organism evidence="10">
    <name type="scientific">Sesamum calycinum</name>
    <dbReference type="NCBI Taxonomy" id="2727403"/>
    <lineage>
        <taxon>Eukaryota</taxon>
        <taxon>Viridiplantae</taxon>
        <taxon>Streptophyta</taxon>
        <taxon>Embryophyta</taxon>
        <taxon>Tracheophyta</taxon>
        <taxon>Spermatophyta</taxon>
        <taxon>Magnoliopsida</taxon>
        <taxon>eudicotyledons</taxon>
        <taxon>Gunneridae</taxon>
        <taxon>Pentapetalae</taxon>
        <taxon>asterids</taxon>
        <taxon>lamiids</taxon>
        <taxon>Lamiales</taxon>
        <taxon>Pedaliaceae</taxon>
        <taxon>Sesamum</taxon>
    </lineage>
</organism>
<evidence type="ECO:0000256" key="6">
    <source>
        <dbReference type="ARBA" id="ARBA00023254"/>
    </source>
</evidence>
<keyword evidence="4" id="KW-0158">Chromosome</keyword>
<evidence type="ECO:0000256" key="7">
    <source>
        <dbReference type="SAM" id="MobiDB-lite"/>
    </source>
</evidence>
<dbReference type="PANTHER" id="PTHR48225:SF7">
    <property type="entry name" value="MEIOSIS-SPECIFIC PROTEIN HOP1"/>
    <property type="match status" value="1"/>
</dbReference>
<comment type="similarity">
    <text evidence="3">Belongs to the REF/SRPP family.</text>
</comment>
<accession>A0AAW2PNE7</accession>
<dbReference type="InterPro" id="IPR007526">
    <property type="entry name" value="SWIRM"/>
</dbReference>
<dbReference type="Gene3D" id="3.30.900.10">
    <property type="entry name" value="HORMA domain"/>
    <property type="match status" value="1"/>
</dbReference>
<keyword evidence="5" id="KW-0539">Nucleus</keyword>
<evidence type="ECO:0000313" key="10">
    <source>
        <dbReference type="EMBL" id="KAL0357767.1"/>
    </source>
</evidence>
<dbReference type="PROSITE" id="PS50934">
    <property type="entry name" value="SWIRM"/>
    <property type="match status" value="1"/>
</dbReference>
<evidence type="ECO:0000256" key="4">
    <source>
        <dbReference type="ARBA" id="ARBA00022454"/>
    </source>
</evidence>
<dbReference type="Pfam" id="PF02301">
    <property type="entry name" value="HORMA"/>
    <property type="match status" value="1"/>
</dbReference>
<gene>
    <name evidence="10" type="ORF">Scaly_1462400</name>
</gene>
<dbReference type="AlphaFoldDB" id="A0AAW2PNE7"/>
<feature type="region of interest" description="Disordered" evidence="7">
    <location>
        <begin position="235"/>
        <end position="274"/>
    </location>
</feature>
<dbReference type="EMBL" id="JACGWM010000008">
    <property type="protein sequence ID" value="KAL0357767.1"/>
    <property type="molecule type" value="Genomic_DNA"/>
</dbReference>
<dbReference type="InterPro" id="IPR036570">
    <property type="entry name" value="HORMA_dom_sf"/>
</dbReference>
<dbReference type="PANTHER" id="PTHR48225">
    <property type="entry name" value="HORMA DOMAIN-CONTAINING PROTEIN 1"/>
    <property type="match status" value="1"/>
</dbReference>
<name>A0AAW2PNE7_9LAMI</name>
<evidence type="ECO:0000256" key="5">
    <source>
        <dbReference type="ARBA" id="ARBA00023242"/>
    </source>
</evidence>
<reference evidence="10" key="2">
    <citation type="journal article" date="2024" name="Plant">
        <title>Genomic evolution and insights into agronomic trait innovations of Sesamum species.</title>
        <authorList>
            <person name="Miao H."/>
            <person name="Wang L."/>
            <person name="Qu L."/>
            <person name="Liu H."/>
            <person name="Sun Y."/>
            <person name="Le M."/>
            <person name="Wang Q."/>
            <person name="Wei S."/>
            <person name="Zheng Y."/>
            <person name="Lin W."/>
            <person name="Duan Y."/>
            <person name="Cao H."/>
            <person name="Xiong S."/>
            <person name="Wang X."/>
            <person name="Wei L."/>
            <person name="Li C."/>
            <person name="Ma Q."/>
            <person name="Ju M."/>
            <person name="Zhao R."/>
            <person name="Li G."/>
            <person name="Mu C."/>
            <person name="Tian Q."/>
            <person name="Mei H."/>
            <person name="Zhang T."/>
            <person name="Gao T."/>
            <person name="Zhang H."/>
        </authorList>
    </citation>
    <scope>NUCLEOTIDE SEQUENCE</scope>
    <source>
        <strain evidence="10">KEN8</strain>
    </source>
</reference>
<proteinExistence type="inferred from homology"/>
<feature type="compositionally biased region" description="Acidic residues" evidence="7">
    <location>
        <begin position="235"/>
        <end position="250"/>
    </location>
</feature>
<dbReference type="PROSITE" id="PS50815">
    <property type="entry name" value="HORMA"/>
    <property type="match status" value="1"/>
</dbReference>
<evidence type="ECO:0000256" key="2">
    <source>
        <dbReference type="ARBA" id="ARBA00004286"/>
    </source>
</evidence>
<evidence type="ECO:0000256" key="3">
    <source>
        <dbReference type="ARBA" id="ARBA00009737"/>
    </source>
</evidence>
<dbReference type="InterPro" id="IPR008802">
    <property type="entry name" value="REF"/>
</dbReference>
<comment type="subcellular location">
    <subcellularLocation>
        <location evidence="2">Chromosome</location>
    </subcellularLocation>
    <subcellularLocation>
        <location evidence="1">Nucleus</location>
    </subcellularLocation>
</comment>